<dbReference type="CDD" id="cd00312">
    <property type="entry name" value="Esterase_lipase"/>
    <property type="match status" value="1"/>
</dbReference>
<name>A0AAN9Y8N8_9HEMI</name>
<evidence type="ECO:0000313" key="7">
    <source>
        <dbReference type="EMBL" id="KAK7602464.1"/>
    </source>
</evidence>
<dbReference type="Proteomes" id="UP001367676">
    <property type="component" value="Unassembled WGS sequence"/>
</dbReference>
<evidence type="ECO:0000256" key="2">
    <source>
        <dbReference type="ARBA" id="ARBA00022487"/>
    </source>
</evidence>
<sequence>MFYLRTADIRVFFTLFIVGLSFGSNAVEIKTKQGILEGFEQHSRNGTKYQAFLGIPYARPPIGNLRFESPQTPLTWDGVRDATKPPPKCVQIEQFFLKGSSVIGQEDCLYLNVYTPVNVCTNHKKSPVPVMVWIHGGAFLEGSGFFYGPEYFLDHNIIIVTINYRLGVIGFLSAADEVLPGNYGMKDQVAALKWVQENIRDFGGNPQQVTIFGESAGASSAHLHMFSPLSKGIFHRAISQSGTALAVWTQTPAYVARQRFLAFGILAGCSIQSTRVLVDCLRKISAEELILITDKFYVWDSEPTMSFSVVIEPTAVADAFLTRNPWKDKALYEVPWIVGMNSGEGLIQVARLLSDAKRADVFDTYYKRLMPVYFGYKDWLKPEEMDETSDKLRKYYFEDKKIGLETARDLTNIMTDAFFMYDMMVASQRHTNTRFVYYYDHNCEQSFIELPGNVSTDLGVSHADELFNFFSMPLATDKITPADLSVSKRLVEYWVNFAHTGNPTVDDSWKASTSTEIDYLYIKTENDTMRRGLLSDRFNFWKNSLAHPINGPTFDDRKVISKIL</sequence>
<evidence type="ECO:0000256" key="3">
    <source>
        <dbReference type="ARBA" id="ARBA00022801"/>
    </source>
</evidence>
<reference evidence="7 8" key="1">
    <citation type="submission" date="2024-03" db="EMBL/GenBank/DDBJ databases">
        <title>Adaptation during the transition from Ophiocordyceps entomopathogen to insect associate is accompanied by gene loss and intensified selection.</title>
        <authorList>
            <person name="Ward C.M."/>
            <person name="Onetto C.A."/>
            <person name="Borneman A.R."/>
        </authorList>
    </citation>
    <scope>NUCLEOTIDE SEQUENCE [LARGE SCALE GENOMIC DNA]</scope>
    <source>
        <strain evidence="7">AWRI1</strain>
        <tissue evidence="7">Single Adult Female</tissue>
    </source>
</reference>
<dbReference type="InterPro" id="IPR050309">
    <property type="entry name" value="Type-B_Carboxylest/Lipase"/>
</dbReference>
<evidence type="ECO:0000256" key="5">
    <source>
        <dbReference type="RuleBase" id="RU361235"/>
    </source>
</evidence>
<dbReference type="PROSITE" id="PS00941">
    <property type="entry name" value="CARBOXYLESTERASE_B_2"/>
    <property type="match status" value="1"/>
</dbReference>
<dbReference type="EC" id="3.1.1.-" evidence="5"/>
<evidence type="ECO:0000259" key="6">
    <source>
        <dbReference type="Pfam" id="PF00135"/>
    </source>
</evidence>
<dbReference type="Pfam" id="PF00135">
    <property type="entry name" value="COesterase"/>
    <property type="match status" value="1"/>
</dbReference>
<keyword evidence="4" id="KW-0325">Glycoprotein</keyword>
<dbReference type="PROSITE" id="PS00122">
    <property type="entry name" value="CARBOXYLESTERASE_B_1"/>
    <property type="match status" value="1"/>
</dbReference>
<dbReference type="EMBL" id="JBBCAQ010000008">
    <property type="protein sequence ID" value="KAK7602464.1"/>
    <property type="molecule type" value="Genomic_DNA"/>
</dbReference>
<dbReference type="InterPro" id="IPR019826">
    <property type="entry name" value="Carboxylesterase_B_AS"/>
</dbReference>
<comment type="similarity">
    <text evidence="1 5">Belongs to the type-B carboxylesterase/lipase family.</text>
</comment>
<evidence type="ECO:0000256" key="4">
    <source>
        <dbReference type="ARBA" id="ARBA00023180"/>
    </source>
</evidence>
<dbReference type="InterPro" id="IPR002018">
    <property type="entry name" value="CarbesteraseB"/>
</dbReference>
<accession>A0AAN9Y8N8</accession>
<dbReference type="AlphaFoldDB" id="A0AAN9Y8N8"/>
<dbReference type="InterPro" id="IPR019819">
    <property type="entry name" value="Carboxylesterase_B_CS"/>
</dbReference>
<evidence type="ECO:0000256" key="1">
    <source>
        <dbReference type="ARBA" id="ARBA00005964"/>
    </source>
</evidence>
<evidence type="ECO:0000313" key="8">
    <source>
        <dbReference type="Proteomes" id="UP001367676"/>
    </source>
</evidence>
<protein>
    <recommendedName>
        <fullName evidence="5">Carboxylic ester hydrolase</fullName>
        <ecNumber evidence="5">3.1.1.-</ecNumber>
    </recommendedName>
</protein>
<keyword evidence="8" id="KW-1185">Reference proteome</keyword>
<dbReference type="SUPFAM" id="SSF53474">
    <property type="entry name" value="alpha/beta-Hydrolases"/>
    <property type="match status" value="1"/>
</dbReference>
<feature type="domain" description="Carboxylesterase type B" evidence="6">
    <location>
        <begin position="28"/>
        <end position="541"/>
    </location>
</feature>
<keyword evidence="2" id="KW-0719">Serine esterase</keyword>
<dbReference type="InterPro" id="IPR029058">
    <property type="entry name" value="AB_hydrolase_fold"/>
</dbReference>
<comment type="caution">
    <text evidence="7">The sequence shown here is derived from an EMBL/GenBank/DDBJ whole genome shotgun (WGS) entry which is preliminary data.</text>
</comment>
<keyword evidence="3 5" id="KW-0378">Hydrolase</keyword>
<gene>
    <name evidence="7" type="ORF">V9T40_008053</name>
</gene>
<dbReference type="Gene3D" id="3.40.50.1820">
    <property type="entry name" value="alpha/beta hydrolase"/>
    <property type="match status" value="1"/>
</dbReference>
<dbReference type="PANTHER" id="PTHR11559">
    <property type="entry name" value="CARBOXYLESTERASE"/>
    <property type="match status" value="1"/>
</dbReference>
<dbReference type="GO" id="GO:0052689">
    <property type="term" value="F:carboxylic ester hydrolase activity"/>
    <property type="evidence" value="ECO:0007669"/>
    <property type="project" value="UniProtKB-KW"/>
</dbReference>
<organism evidence="7 8">
    <name type="scientific">Parthenolecanium corni</name>
    <dbReference type="NCBI Taxonomy" id="536013"/>
    <lineage>
        <taxon>Eukaryota</taxon>
        <taxon>Metazoa</taxon>
        <taxon>Ecdysozoa</taxon>
        <taxon>Arthropoda</taxon>
        <taxon>Hexapoda</taxon>
        <taxon>Insecta</taxon>
        <taxon>Pterygota</taxon>
        <taxon>Neoptera</taxon>
        <taxon>Paraneoptera</taxon>
        <taxon>Hemiptera</taxon>
        <taxon>Sternorrhyncha</taxon>
        <taxon>Coccoidea</taxon>
        <taxon>Coccidae</taxon>
        <taxon>Parthenolecanium</taxon>
    </lineage>
</organism>
<proteinExistence type="inferred from homology"/>